<evidence type="ECO:0000256" key="2">
    <source>
        <dbReference type="ARBA" id="ARBA00022448"/>
    </source>
</evidence>
<evidence type="ECO:0000256" key="11">
    <source>
        <dbReference type="ARBA" id="ARBA00061053"/>
    </source>
</evidence>
<dbReference type="NCBIfam" id="TIGR00916">
    <property type="entry name" value="2A0604s01"/>
    <property type="match status" value="1"/>
</dbReference>
<accession>A0A7Z7LG61</accession>
<reference evidence="14 15" key="1">
    <citation type="submission" date="2017-01" db="EMBL/GenBank/DDBJ databases">
        <authorList>
            <person name="Erauso G."/>
        </authorList>
    </citation>
    <scope>NUCLEOTIDE SEQUENCE [LARGE SCALE GENOMIC DNA]</scope>
    <source>
        <strain evidence="14">MESINF1</strain>
    </source>
</reference>
<evidence type="ECO:0000256" key="6">
    <source>
        <dbReference type="ARBA" id="ARBA00022989"/>
    </source>
</evidence>
<dbReference type="GO" id="GO:0065002">
    <property type="term" value="P:intracellular protein transmembrane transport"/>
    <property type="evidence" value="ECO:0007669"/>
    <property type="project" value="UniProtKB-UniRule"/>
</dbReference>
<dbReference type="EMBL" id="LS974202">
    <property type="protein sequence ID" value="SSC13446.1"/>
    <property type="molecule type" value="Genomic_DNA"/>
</dbReference>
<evidence type="ECO:0000313" key="15">
    <source>
        <dbReference type="Proteomes" id="UP000250796"/>
    </source>
</evidence>
<dbReference type="Pfam" id="PF07549">
    <property type="entry name" value="Sec_GG"/>
    <property type="match status" value="1"/>
</dbReference>
<dbReference type="KEGG" id="minf:MESINF_2006"/>
<dbReference type="InterPro" id="IPR022813">
    <property type="entry name" value="SecD/SecF_arch_bac"/>
</dbReference>
<evidence type="ECO:0000256" key="9">
    <source>
        <dbReference type="ARBA" id="ARBA00059018"/>
    </source>
</evidence>
<evidence type="ECO:0000256" key="12">
    <source>
        <dbReference type="HAMAP-Rule" id="MF_01464"/>
    </source>
</evidence>
<organism evidence="14 15">
    <name type="scientific">Mesotoga infera</name>
    <dbReference type="NCBI Taxonomy" id="1236046"/>
    <lineage>
        <taxon>Bacteria</taxon>
        <taxon>Thermotogati</taxon>
        <taxon>Thermotogota</taxon>
        <taxon>Thermotogae</taxon>
        <taxon>Kosmotogales</taxon>
        <taxon>Kosmotogaceae</taxon>
        <taxon>Mesotoga</taxon>
    </lineage>
</organism>
<dbReference type="RefSeq" id="WP_169699597.1">
    <property type="nucleotide sequence ID" value="NZ_LS974202.1"/>
</dbReference>
<dbReference type="GO" id="GO:0005886">
    <property type="term" value="C:plasma membrane"/>
    <property type="evidence" value="ECO:0007669"/>
    <property type="project" value="UniProtKB-SubCell"/>
</dbReference>
<evidence type="ECO:0000256" key="7">
    <source>
        <dbReference type="ARBA" id="ARBA00023010"/>
    </source>
</evidence>
<dbReference type="InterPro" id="IPR048634">
    <property type="entry name" value="SecD_SecF_C"/>
</dbReference>
<feature type="transmembrane region" description="Helical" evidence="12">
    <location>
        <begin position="12"/>
        <end position="31"/>
    </location>
</feature>
<comment type="similarity">
    <text evidence="12">Belongs to the SecD/SecF family. SecF subfamily.</text>
</comment>
<dbReference type="SUPFAM" id="SSF82866">
    <property type="entry name" value="Multidrug efflux transporter AcrB transmembrane domain"/>
    <property type="match status" value="1"/>
</dbReference>
<keyword evidence="7 12" id="KW-0811">Translocation</keyword>
<evidence type="ECO:0000259" key="13">
    <source>
        <dbReference type="Pfam" id="PF02355"/>
    </source>
</evidence>
<dbReference type="Pfam" id="PF02355">
    <property type="entry name" value="SecD_SecF_C"/>
    <property type="match status" value="1"/>
</dbReference>
<evidence type="ECO:0000256" key="3">
    <source>
        <dbReference type="ARBA" id="ARBA00022475"/>
    </source>
</evidence>
<dbReference type="AlphaFoldDB" id="A0A7Z7LG61"/>
<dbReference type="GO" id="GO:0015450">
    <property type="term" value="F:protein-transporting ATPase activity"/>
    <property type="evidence" value="ECO:0007669"/>
    <property type="project" value="InterPro"/>
</dbReference>
<gene>
    <name evidence="12 14" type="primary">secF</name>
    <name evidence="14" type="ORF">MESINF_2006</name>
</gene>
<evidence type="ECO:0000256" key="5">
    <source>
        <dbReference type="ARBA" id="ARBA00022927"/>
    </source>
</evidence>
<comment type="subunit">
    <text evidence="12">Forms a complex with SecD. Part of the essential Sec protein translocation apparatus which comprises SecA, SecYEG and auxiliary proteins SecDF. Other proteins may also be involved.</text>
</comment>
<dbReference type="PANTHER" id="PTHR30081">
    <property type="entry name" value="PROTEIN-EXPORT MEMBRANE PROTEIN SEC"/>
    <property type="match status" value="1"/>
</dbReference>
<dbReference type="HAMAP" id="MF_01464_B">
    <property type="entry name" value="SecF_B"/>
    <property type="match status" value="1"/>
</dbReference>
<dbReference type="Proteomes" id="UP000250796">
    <property type="component" value="Chromosome MESINF"/>
</dbReference>
<feature type="transmembrane region" description="Helical" evidence="12">
    <location>
        <begin position="142"/>
        <end position="160"/>
    </location>
</feature>
<keyword evidence="2 12" id="KW-0813">Transport</keyword>
<keyword evidence="3 12" id="KW-1003">Cell membrane</keyword>
<evidence type="ECO:0000256" key="1">
    <source>
        <dbReference type="ARBA" id="ARBA00004651"/>
    </source>
</evidence>
<comment type="similarity">
    <text evidence="10">In the C-terminal section; belongs to the SecD/SecF family. SecF subfamily.</text>
</comment>
<dbReference type="Gene3D" id="1.20.1640.10">
    <property type="entry name" value="Multidrug efflux transporter AcrB transmembrane domain"/>
    <property type="match status" value="1"/>
</dbReference>
<dbReference type="InterPro" id="IPR022646">
    <property type="entry name" value="SecD/SecF_CS"/>
</dbReference>
<feature type="transmembrane region" description="Helical" evidence="12">
    <location>
        <begin position="242"/>
        <end position="263"/>
    </location>
</feature>
<sequence length="307" mass="33714">MNFNIDFVGKRKYYVTLSLLLIAVSLVFVFTKGFNFGVDFTGGIEVSVSVPDENMTVAEVRSLLSAEDANLASARIIKQRPLLEEGTVEESGRFSIIIDSSESEEAVRGKMLRALSSEGVTDKNILSISTISGYAAQEIRGYAWIAVVVSIALLLLYITIRFKFSFAVGAILALVHDVVIVLGFYSIFGIEINAPVIASLLTLVGYSLNDTIVVYDRIRENRKKMRGADGVETIVNRSINEVIVRSLNTSLTTFIAVLTLYIFSGEVLRPFAFGMLVGVIVGTYSSLYIASPIVITWLKNSENRKHA</sequence>
<evidence type="ECO:0000256" key="4">
    <source>
        <dbReference type="ARBA" id="ARBA00022692"/>
    </source>
</evidence>
<dbReference type="GO" id="GO:0043952">
    <property type="term" value="P:protein transport by the Sec complex"/>
    <property type="evidence" value="ECO:0007669"/>
    <property type="project" value="UniProtKB-UniRule"/>
</dbReference>
<dbReference type="GO" id="GO:0006605">
    <property type="term" value="P:protein targeting"/>
    <property type="evidence" value="ECO:0007669"/>
    <property type="project" value="UniProtKB-UniRule"/>
</dbReference>
<name>A0A7Z7LG61_9BACT</name>
<protein>
    <recommendedName>
        <fullName evidence="12">Protein-export membrane protein SecF</fullName>
    </recommendedName>
</protein>
<evidence type="ECO:0000256" key="8">
    <source>
        <dbReference type="ARBA" id="ARBA00023136"/>
    </source>
</evidence>
<keyword evidence="8 12" id="KW-0472">Membrane</keyword>
<dbReference type="PRINTS" id="PR01755">
    <property type="entry name" value="SECFTRNLCASE"/>
</dbReference>
<dbReference type="InterPro" id="IPR005665">
    <property type="entry name" value="SecF_bac"/>
</dbReference>
<dbReference type="NCBIfam" id="TIGR00966">
    <property type="entry name" value="transloc_SecF"/>
    <property type="match status" value="1"/>
</dbReference>
<feature type="domain" description="Protein export membrane protein SecD/SecF C-terminal" evidence="13">
    <location>
        <begin position="120"/>
        <end position="299"/>
    </location>
</feature>
<dbReference type="PANTHER" id="PTHR30081:SF8">
    <property type="entry name" value="PROTEIN TRANSLOCASE SUBUNIT SECF"/>
    <property type="match status" value="1"/>
</dbReference>
<comment type="function">
    <text evidence="9 12">Part of the Sec protein translocase complex. Interacts with the SecYEG preprotein conducting channel. SecDF uses the proton motive force (PMF) to complete protein translocation after the ATP-dependent function of SecA.</text>
</comment>
<comment type="subcellular location">
    <subcellularLocation>
        <location evidence="1 12">Cell membrane</location>
        <topology evidence="1 12">Multi-pass membrane protein</topology>
    </subcellularLocation>
</comment>
<keyword evidence="6 12" id="KW-1133">Transmembrane helix</keyword>
<evidence type="ECO:0000256" key="10">
    <source>
        <dbReference type="ARBA" id="ARBA00060856"/>
    </source>
</evidence>
<dbReference type="InterPro" id="IPR022645">
    <property type="entry name" value="SecD/SecF_bac"/>
</dbReference>
<dbReference type="InterPro" id="IPR055344">
    <property type="entry name" value="SecD_SecF_C_bact"/>
</dbReference>
<feature type="transmembrane region" description="Helical" evidence="12">
    <location>
        <begin position="167"/>
        <end position="188"/>
    </location>
</feature>
<evidence type="ECO:0000313" key="14">
    <source>
        <dbReference type="EMBL" id="SSC13446.1"/>
    </source>
</evidence>
<feature type="transmembrane region" description="Helical" evidence="12">
    <location>
        <begin position="275"/>
        <end position="298"/>
    </location>
</feature>
<keyword evidence="5 12" id="KW-0653">Protein transport</keyword>
<keyword evidence="15" id="KW-1185">Reference proteome</keyword>
<keyword evidence="4 12" id="KW-0812">Transmembrane</keyword>
<comment type="similarity">
    <text evidence="11">In the N-terminal section; belongs to the SecD/SecF family. SecD subfamily.</text>
</comment>
<dbReference type="FunFam" id="1.20.1640.10:FF:000024">
    <property type="entry name" value="Multifunctional fusion protein"/>
    <property type="match status" value="1"/>
</dbReference>
<feature type="transmembrane region" description="Helical" evidence="12">
    <location>
        <begin position="194"/>
        <end position="215"/>
    </location>
</feature>
<proteinExistence type="inferred from homology"/>